<dbReference type="GO" id="GO:1902201">
    <property type="term" value="P:negative regulation of bacterial-type flagellum-dependent cell motility"/>
    <property type="evidence" value="ECO:0007669"/>
    <property type="project" value="TreeGrafter"/>
</dbReference>
<dbReference type="GO" id="GO:0052621">
    <property type="term" value="F:diguanylate cyclase activity"/>
    <property type="evidence" value="ECO:0007669"/>
    <property type="project" value="UniProtKB-EC"/>
</dbReference>
<comment type="cofactor">
    <cofactor evidence="1">
        <name>Mg(2+)</name>
        <dbReference type="ChEBI" id="CHEBI:18420"/>
    </cofactor>
</comment>
<dbReference type="EC" id="2.7.7.65" evidence="2"/>
<dbReference type="STRING" id="493475.GARC_2962"/>
<keyword evidence="6" id="KW-1185">Reference proteome</keyword>
<evidence type="ECO:0000256" key="1">
    <source>
        <dbReference type="ARBA" id="ARBA00001946"/>
    </source>
</evidence>
<dbReference type="SUPFAM" id="SSF55073">
    <property type="entry name" value="Nucleotide cyclase"/>
    <property type="match status" value="1"/>
</dbReference>
<dbReference type="FunFam" id="3.30.70.270:FF:000001">
    <property type="entry name" value="Diguanylate cyclase domain protein"/>
    <property type="match status" value="1"/>
</dbReference>
<protein>
    <recommendedName>
        <fullName evidence="2">diguanylate cyclase</fullName>
        <ecNumber evidence="2">2.7.7.65</ecNumber>
    </recommendedName>
</protein>
<dbReference type="AlphaFoldDB" id="K6Z909"/>
<dbReference type="OrthoDB" id="9812260at2"/>
<dbReference type="Gene3D" id="3.30.70.270">
    <property type="match status" value="1"/>
</dbReference>
<dbReference type="GO" id="GO:0005886">
    <property type="term" value="C:plasma membrane"/>
    <property type="evidence" value="ECO:0007669"/>
    <property type="project" value="TreeGrafter"/>
</dbReference>
<evidence type="ECO:0000313" key="5">
    <source>
        <dbReference type="EMBL" id="GAC19925.1"/>
    </source>
</evidence>
<dbReference type="PANTHER" id="PTHR45138:SF2">
    <property type="entry name" value="DIGUANYLATE CYCLASE VDCA"/>
    <property type="match status" value="1"/>
</dbReference>
<dbReference type="CDD" id="cd01949">
    <property type="entry name" value="GGDEF"/>
    <property type="match status" value="1"/>
</dbReference>
<dbReference type="InterPro" id="IPR029787">
    <property type="entry name" value="Nucleotide_cyclase"/>
</dbReference>
<reference evidence="5 6" key="1">
    <citation type="journal article" date="2017" name="Antonie Van Leeuwenhoek">
        <title>Rhizobium rhizosphaerae sp. nov., a novel species isolated from rice rhizosphere.</title>
        <authorList>
            <person name="Zhao J.J."/>
            <person name="Zhang J."/>
            <person name="Zhang R.J."/>
            <person name="Zhang C.W."/>
            <person name="Yin H.Q."/>
            <person name="Zhang X.X."/>
        </authorList>
    </citation>
    <scope>NUCLEOTIDE SEQUENCE [LARGE SCALE GENOMIC DNA]</scope>
    <source>
        <strain evidence="5 6">BSs20135</strain>
    </source>
</reference>
<dbReference type="PROSITE" id="PS50887">
    <property type="entry name" value="GGDEF"/>
    <property type="match status" value="1"/>
</dbReference>
<dbReference type="eggNOG" id="COG3706">
    <property type="taxonomic scope" value="Bacteria"/>
</dbReference>
<evidence type="ECO:0000256" key="3">
    <source>
        <dbReference type="SAM" id="Coils"/>
    </source>
</evidence>
<dbReference type="Pfam" id="PF00990">
    <property type="entry name" value="GGDEF"/>
    <property type="match status" value="1"/>
</dbReference>
<comment type="caution">
    <text evidence="5">The sequence shown here is derived from an EMBL/GenBank/DDBJ whole genome shotgun (WGS) entry which is preliminary data.</text>
</comment>
<feature type="coiled-coil region" evidence="3">
    <location>
        <begin position="151"/>
        <end position="178"/>
    </location>
</feature>
<dbReference type="SMART" id="SM00267">
    <property type="entry name" value="GGDEF"/>
    <property type="match status" value="1"/>
</dbReference>
<sequence length="343" mass="38541">MKFSDSSDEAAGYLRQAIPMMVKHNIVPNPLNYALWYSYYSNVFPLLNTVLDKTVERYGTCPPDISETLFFEHINKIDNDSREKLFLFQKDFSHLVDNLSDSMDHNAQQTNGYSQALMENLSELGTHALDDTYTLVLNKLNANASAICTANKEFQGQLSAAQIEINTLKAELENSRKEANTDPLTGLFNRRVFEANYNQFVDDKNNQGNITLIMMDLDKFKAFNDTHGHLVGDQILKYIGQLLKKKCTDPVVPVRLGGEEFALLCPNLNLQQAQIIAESIRVKLATMPYSSKRTGEKIPPITASFGVAQKRANEELSNVMERADQALYAAKDAGRNQVKQATN</sequence>
<accession>K6Z909</accession>
<keyword evidence="3" id="KW-0175">Coiled coil</keyword>
<dbReference type="EMBL" id="BAEO01000042">
    <property type="protein sequence ID" value="GAC19925.1"/>
    <property type="molecule type" value="Genomic_DNA"/>
</dbReference>
<proteinExistence type="predicted"/>
<dbReference type="InterPro" id="IPR043128">
    <property type="entry name" value="Rev_trsase/Diguanyl_cyclase"/>
</dbReference>
<organism evidence="5 6">
    <name type="scientific">Paraglaciecola arctica BSs20135</name>
    <dbReference type="NCBI Taxonomy" id="493475"/>
    <lineage>
        <taxon>Bacteria</taxon>
        <taxon>Pseudomonadati</taxon>
        <taxon>Pseudomonadota</taxon>
        <taxon>Gammaproteobacteria</taxon>
        <taxon>Alteromonadales</taxon>
        <taxon>Alteromonadaceae</taxon>
        <taxon>Paraglaciecola</taxon>
    </lineage>
</organism>
<evidence type="ECO:0000259" key="4">
    <source>
        <dbReference type="PROSITE" id="PS50887"/>
    </source>
</evidence>
<feature type="domain" description="GGDEF" evidence="4">
    <location>
        <begin position="208"/>
        <end position="343"/>
    </location>
</feature>
<gene>
    <name evidence="5" type="primary">dgcB</name>
    <name evidence="5" type="ORF">GARC_2962</name>
</gene>
<dbReference type="GO" id="GO:0043709">
    <property type="term" value="P:cell adhesion involved in single-species biofilm formation"/>
    <property type="evidence" value="ECO:0007669"/>
    <property type="project" value="TreeGrafter"/>
</dbReference>
<evidence type="ECO:0000313" key="6">
    <source>
        <dbReference type="Proteomes" id="UP000006327"/>
    </source>
</evidence>
<dbReference type="Proteomes" id="UP000006327">
    <property type="component" value="Unassembled WGS sequence"/>
</dbReference>
<dbReference type="InterPro" id="IPR000160">
    <property type="entry name" value="GGDEF_dom"/>
</dbReference>
<dbReference type="PANTHER" id="PTHR45138">
    <property type="entry name" value="REGULATORY COMPONENTS OF SENSORY TRANSDUCTION SYSTEM"/>
    <property type="match status" value="1"/>
</dbReference>
<name>K6Z909_9ALTE</name>
<dbReference type="InterPro" id="IPR050469">
    <property type="entry name" value="Diguanylate_Cyclase"/>
</dbReference>
<evidence type="ECO:0000256" key="2">
    <source>
        <dbReference type="ARBA" id="ARBA00012528"/>
    </source>
</evidence>
<dbReference type="RefSeq" id="WP_007621317.1">
    <property type="nucleotide sequence ID" value="NZ_BAEO01000042.1"/>
</dbReference>
<dbReference type="NCBIfam" id="TIGR00254">
    <property type="entry name" value="GGDEF"/>
    <property type="match status" value="1"/>
</dbReference>